<evidence type="ECO:0000313" key="3">
    <source>
        <dbReference type="Proteomes" id="UP000478052"/>
    </source>
</evidence>
<feature type="region of interest" description="Disordered" evidence="1">
    <location>
        <begin position="1"/>
        <end position="29"/>
    </location>
</feature>
<gene>
    <name evidence="2" type="ORF">FWK35_00003402</name>
</gene>
<evidence type="ECO:0000256" key="1">
    <source>
        <dbReference type="SAM" id="MobiDB-lite"/>
    </source>
</evidence>
<comment type="caution">
    <text evidence="2">The sequence shown here is derived from an EMBL/GenBank/DDBJ whole genome shotgun (WGS) entry which is preliminary data.</text>
</comment>
<evidence type="ECO:0000313" key="2">
    <source>
        <dbReference type="EMBL" id="KAF0767519.1"/>
    </source>
</evidence>
<dbReference type="EMBL" id="VUJU01000949">
    <property type="protein sequence ID" value="KAF0767519.1"/>
    <property type="molecule type" value="Genomic_DNA"/>
</dbReference>
<name>A0A6G0Z9K7_APHCR</name>
<accession>A0A6G0Z9K7</accession>
<dbReference type="AlphaFoldDB" id="A0A6G0Z9K7"/>
<proteinExistence type="predicted"/>
<sequence>MSLQSNSNCSKKNNKRNLSSSSLSPNTEENKAKFFCSPNQYSALAQHENVDNDSSLIFQKWSKPQKY</sequence>
<organism evidence="2 3">
    <name type="scientific">Aphis craccivora</name>
    <name type="common">Cowpea aphid</name>
    <dbReference type="NCBI Taxonomy" id="307492"/>
    <lineage>
        <taxon>Eukaryota</taxon>
        <taxon>Metazoa</taxon>
        <taxon>Ecdysozoa</taxon>
        <taxon>Arthropoda</taxon>
        <taxon>Hexapoda</taxon>
        <taxon>Insecta</taxon>
        <taxon>Pterygota</taxon>
        <taxon>Neoptera</taxon>
        <taxon>Paraneoptera</taxon>
        <taxon>Hemiptera</taxon>
        <taxon>Sternorrhyncha</taxon>
        <taxon>Aphidomorpha</taxon>
        <taxon>Aphidoidea</taxon>
        <taxon>Aphididae</taxon>
        <taxon>Aphidini</taxon>
        <taxon>Aphis</taxon>
        <taxon>Aphis</taxon>
    </lineage>
</organism>
<reference evidence="2 3" key="1">
    <citation type="submission" date="2019-08" db="EMBL/GenBank/DDBJ databases">
        <title>Whole genome of Aphis craccivora.</title>
        <authorList>
            <person name="Voronova N.V."/>
            <person name="Shulinski R.S."/>
            <person name="Bandarenka Y.V."/>
            <person name="Zhorov D.G."/>
            <person name="Warner D."/>
        </authorList>
    </citation>
    <scope>NUCLEOTIDE SEQUENCE [LARGE SCALE GENOMIC DNA]</scope>
    <source>
        <strain evidence="2">180601</strain>
        <tissue evidence="2">Whole Body</tissue>
    </source>
</reference>
<protein>
    <submittedName>
        <fullName evidence="2">Nucleic-acid-binding protein</fullName>
    </submittedName>
</protein>
<feature type="compositionally biased region" description="Low complexity" evidence="1">
    <location>
        <begin position="1"/>
        <end position="26"/>
    </location>
</feature>
<dbReference type="Proteomes" id="UP000478052">
    <property type="component" value="Unassembled WGS sequence"/>
</dbReference>
<keyword evidence="3" id="KW-1185">Reference proteome</keyword>